<organism evidence="7 8">
    <name type="scientific">Longibacter salinarum</name>
    <dbReference type="NCBI Taxonomy" id="1850348"/>
    <lineage>
        <taxon>Bacteria</taxon>
        <taxon>Pseudomonadati</taxon>
        <taxon>Rhodothermota</taxon>
        <taxon>Rhodothermia</taxon>
        <taxon>Rhodothermales</taxon>
        <taxon>Salisaetaceae</taxon>
        <taxon>Longibacter</taxon>
    </lineage>
</organism>
<protein>
    <submittedName>
        <fullName evidence="7">YqaE/Pmp3 family membrane protein</fullName>
    </submittedName>
</protein>
<dbReference type="EMBL" id="PDEQ01000005">
    <property type="protein sequence ID" value="PEN13058.1"/>
    <property type="molecule type" value="Genomic_DNA"/>
</dbReference>
<dbReference type="RefSeq" id="WP_098075650.1">
    <property type="nucleotide sequence ID" value="NZ_PDEQ01000005.1"/>
</dbReference>
<keyword evidence="3 6" id="KW-0812">Transmembrane</keyword>
<evidence type="ECO:0000313" key="7">
    <source>
        <dbReference type="EMBL" id="PEN13058.1"/>
    </source>
</evidence>
<name>A0A2A8CXE5_9BACT</name>
<evidence type="ECO:0000256" key="5">
    <source>
        <dbReference type="ARBA" id="ARBA00023136"/>
    </source>
</evidence>
<reference evidence="7 8" key="1">
    <citation type="submission" date="2017-10" db="EMBL/GenBank/DDBJ databases">
        <title>Draft genome of Longibacter Salinarum.</title>
        <authorList>
            <person name="Goh K.M."/>
            <person name="Shamsir M.S."/>
            <person name="Lim S.W."/>
        </authorList>
    </citation>
    <scope>NUCLEOTIDE SEQUENCE [LARGE SCALE GENOMIC DNA]</scope>
    <source>
        <strain evidence="7 8">KCTC 52045</strain>
    </source>
</reference>
<dbReference type="AlphaFoldDB" id="A0A2A8CXE5"/>
<feature type="transmembrane region" description="Helical" evidence="6">
    <location>
        <begin position="29"/>
        <end position="51"/>
    </location>
</feature>
<evidence type="ECO:0000313" key="8">
    <source>
        <dbReference type="Proteomes" id="UP000220102"/>
    </source>
</evidence>
<evidence type="ECO:0000256" key="6">
    <source>
        <dbReference type="SAM" id="Phobius"/>
    </source>
</evidence>
<accession>A0A2A8CXE5</accession>
<keyword evidence="8" id="KW-1185">Reference proteome</keyword>
<evidence type="ECO:0000256" key="3">
    <source>
        <dbReference type="ARBA" id="ARBA00022692"/>
    </source>
</evidence>
<dbReference type="PANTHER" id="PTHR21659:SF42">
    <property type="entry name" value="UPF0057 MEMBRANE PROTEIN ZK632.10-RELATED"/>
    <property type="match status" value="1"/>
</dbReference>
<dbReference type="InterPro" id="IPR000612">
    <property type="entry name" value="PMP3"/>
</dbReference>
<evidence type="ECO:0000256" key="1">
    <source>
        <dbReference type="ARBA" id="ARBA00004370"/>
    </source>
</evidence>
<dbReference type="PANTHER" id="PTHR21659">
    <property type="entry name" value="HYDROPHOBIC PROTEIN RCI2 LOW TEMPERATURE AND SALT RESPONSIVE PROTEIN LTI6 -RELATED"/>
    <property type="match status" value="1"/>
</dbReference>
<comment type="caution">
    <text evidence="7">The sequence shown here is derived from an EMBL/GenBank/DDBJ whole genome shotgun (WGS) entry which is preliminary data.</text>
</comment>
<keyword evidence="4 6" id="KW-1133">Transmembrane helix</keyword>
<comment type="subcellular location">
    <subcellularLocation>
        <location evidence="1">Membrane</location>
    </subcellularLocation>
</comment>
<evidence type="ECO:0000256" key="4">
    <source>
        <dbReference type="ARBA" id="ARBA00022989"/>
    </source>
</evidence>
<dbReference type="GO" id="GO:0016020">
    <property type="term" value="C:membrane"/>
    <property type="evidence" value="ECO:0007669"/>
    <property type="project" value="UniProtKB-SubCell"/>
</dbReference>
<evidence type="ECO:0000256" key="2">
    <source>
        <dbReference type="ARBA" id="ARBA00009530"/>
    </source>
</evidence>
<sequence length="53" mass="5965">MNNNFITLLLLILLPPLGVYLLRGLGTDFLINLVLTLIGYIPGIIHGVWLYTR</sequence>
<keyword evidence="5 6" id="KW-0472">Membrane</keyword>
<feature type="transmembrane region" description="Helical" evidence="6">
    <location>
        <begin position="6"/>
        <end position="22"/>
    </location>
</feature>
<proteinExistence type="inferred from homology"/>
<dbReference type="Pfam" id="PF01679">
    <property type="entry name" value="Pmp3"/>
    <property type="match status" value="1"/>
</dbReference>
<gene>
    <name evidence="7" type="ORF">CRI94_10405</name>
</gene>
<dbReference type="Proteomes" id="UP000220102">
    <property type="component" value="Unassembled WGS sequence"/>
</dbReference>
<comment type="similarity">
    <text evidence="2">Belongs to the UPF0057 (PMP3) family.</text>
</comment>